<dbReference type="SUPFAM" id="SSF50182">
    <property type="entry name" value="Sm-like ribonucleoproteins"/>
    <property type="match status" value="1"/>
</dbReference>
<dbReference type="Pfam" id="PF01423">
    <property type="entry name" value="LSM"/>
    <property type="match status" value="1"/>
</dbReference>
<protein>
    <recommendedName>
        <fullName evidence="1">Sm domain-containing protein</fullName>
    </recommendedName>
</protein>
<dbReference type="InterPro" id="IPR010920">
    <property type="entry name" value="LSM_dom_sf"/>
</dbReference>
<gene>
    <name evidence="2" type="ORF">AMK59_3377</name>
</gene>
<dbReference type="InterPro" id="IPR001163">
    <property type="entry name" value="Sm_dom_euk/arc"/>
</dbReference>
<organism evidence="2 3">
    <name type="scientific">Oryctes borbonicus</name>
    <dbReference type="NCBI Taxonomy" id="1629725"/>
    <lineage>
        <taxon>Eukaryota</taxon>
        <taxon>Metazoa</taxon>
        <taxon>Ecdysozoa</taxon>
        <taxon>Arthropoda</taxon>
        <taxon>Hexapoda</taxon>
        <taxon>Insecta</taxon>
        <taxon>Pterygota</taxon>
        <taxon>Neoptera</taxon>
        <taxon>Endopterygota</taxon>
        <taxon>Coleoptera</taxon>
        <taxon>Polyphaga</taxon>
        <taxon>Scarabaeiformia</taxon>
        <taxon>Scarabaeidae</taxon>
        <taxon>Dynastinae</taxon>
        <taxon>Oryctes</taxon>
    </lineage>
</organism>
<keyword evidence="3" id="KW-1185">Reference proteome</keyword>
<dbReference type="GO" id="GO:0071254">
    <property type="term" value="C:cytoplasmic U snRNP body"/>
    <property type="evidence" value="ECO:0007669"/>
    <property type="project" value="TreeGrafter"/>
</dbReference>
<proteinExistence type="predicted"/>
<feature type="domain" description="Sm" evidence="1">
    <location>
        <begin position="28"/>
        <end position="84"/>
    </location>
</feature>
<comment type="caution">
    <text evidence="2">The sequence shown here is derived from an EMBL/GenBank/DDBJ whole genome shotgun (WGS) entry which is preliminary data.</text>
</comment>
<sequence>MAVKRSSATEFFLYYNSMTCLVKGLEGDYTTVDFRDESCVSGKIVHVDGFMNIEMENCYYYNSRGRKYPFESFFVKARNVRYIHIPQDKDVLTIIENQLSTFRQPKQAVRKKLTYKEKRAKNYQKELLLNLSK</sequence>
<name>A0A0T6B4D9_9SCAR</name>
<dbReference type="CDD" id="cd01733">
    <property type="entry name" value="LSm10"/>
    <property type="match status" value="1"/>
</dbReference>
<accession>A0A0T6B4D9</accession>
<dbReference type="Proteomes" id="UP000051574">
    <property type="component" value="Unassembled WGS sequence"/>
</dbReference>
<evidence type="ECO:0000259" key="1">
    <source>
        <dbReference type="Pfam" id="PF01423"/>
    </source>
</evidence>
<dbReference type="PANTHER" id="PTHR21196:SF1">
    <property type="entry name" value="U7 SNRNA-ASSOCIATED SM-LIKE PROTEIN LSM10"/>
    <property type="match status" value="1"/>
</dbReference>
<reference evidence="2 3" key="1">
    <citation type="submission" date="2015-09" db="EMBL/GenBank/DDBJ databases">
        <title>Draft genome of the scarab beetle Oryctes borbonicus.</title>
        <authorList>
            <person name="Meyer J.M."/>
            <person name="Markov G.V."/>
            <person name="Baskaran P."/>
            <person name="Herrmann M."/>
            <person name="Sommer R.J."/>
            <person name="Roedelsperger C."/>
        </authorList>
    </citation>
    <scope>NUCLEOTIDE SEQUENCE [LARGE SCALE GENOMIC DNA]</scope>
    <source>
        <strain evidence="2">OB123</strain>
        <tissue evidence="2">Whole animal</tissue>
    </source>
</reference>
<evidence type="ECO:0000313" key="2">
    <source>
        <dbReference type="EMBL" id="KRT82134.1"/>
    </source>
</evidence>
<dbReference type="GO" id="GO:0016604">
    <property type="term" value="C:nuclear body"/>
    <property type="evidence" value="ECO:0007669"/>
    <property type="project" value="TreeGrafter"/>
</dbReference>
<dbReference type="PANTHER" id="PTHR21196">
    <property type="entry name" value="U7 SNRNA-ASSOCIATED SM-LIKE PROTEIN LSM10"/>
    <property type="match status" value="1"/>
</dbReference>
<dbReference type="GO" id="GO:0006398">
    <property type="term" value="P:mRNA 3'-end processing by stem-loop binding and cleavage"/>
    <property type="evidence" value="ECO:0007669"/>
    <property type="project" value="TreeGrafter"/>
</dbReference>
<dbReference type="Gene3D" id="2.30.30.100">
    <property type="match status" value="1"/>
</dbReference>
<dbReference type="InterPro" id="IPR052840">
    <property type="entry name" value="U7_snRNA_Sm-like"/>
</dbReference>
<dbReference type="AlphaFoldDB" id="A0A0T6B4D9"/>
<dbReference type="OrthoDB" id="10256176at2759"/>
<dbReference type="GO" id="GO:0071209">
    <property type="term" value="F:U7 snRNA binding"/>
    <property type="evidence" value="ECO:0007669"/>
    <property type="project" value="TreeGrafter"/>
</dbReference>
<dbReference type="GO" id="GO:0071208">
    <property type="term" value="F:histone pre-mRNA DCP binding"/>
    <property type="evidence" value="ECO:0007669"/>
    <property type="project" value="TreeGrafter"/>
</dbReference>
<dbReference type="EMBL" id="LJIG01009911">
    <property type="protein sequence ID" value="KRT82134.1"/>
    <property type="molecule type" value="Genomic_DNA"/>
</dbReference>
<evidence type="ECO:0000313" key="3">
    <source>
        <dbReference type="Proteomes" id="UP000051574"/>
    </source>
</evidence>